<keyword evidence="1" id="KW-0677">Repeat</keyword>
<accession>A0A445IMS0</accession>
<feature type="region of interest" description="Disordered" evidence="3">
    <location>
        <begin position="21"/>
        <end position="40"/>
    </location>
</feature>
<name>A0A445IMS0_GLYSO</name>
<organism evidence="4 5">
    <name type="scientific">Glycine soja</name>
    <name type="common">Wild soybean</name>
    <dbReference type="NCBI Taxonomy" id="3848"/>
    <lineage>
        <taxon>Eukaryota</taxon>
        <taxon>Viridiplantae</taxon>
        <taxon>Streptophyta</taxon>
        <taxon>Embryophyta</taxon>
        <taxon>Tracheophyta</taxon>
        <taxon>Spermatophyta</taxon>
        <taxon>Magnoliopsida</taxon>
        <taxon>eudicotyledons</taxon>
        <taxon>Gunneridae</taxon>
        <taxon>Pentapetalae</taxon>
        <taxon>rosids</taxon>
        <taxon>fabids</taxon>
        <taxon>Fabales</taxon>
        <taxon>Fabaceae</taxon>
        <taxon>Papilionoideae</taxon>
        <taxon>50 kb inversion clade</taxon>
        <taxon>NPAAA clade</taxon>
        <taxon>indigoferoid/millettioid clade</taxon>
        <taxon>Phaseoleae</taxon>
        <taxon>Glycine</taxon>
        <taxon>Glycine subgen. Soja</taxon>
    </lineage>
</organism>
<protein>
    <submittedName>
        <fullName evidence="4">Phospholipase D zeta 2</fullName>
    </submittedName>
</protein>
<comment type="caution">
    <text evidence="4">The sequence shown here is derived from an EMBL/GenBank/DDBJ whole genome shotgun (WGS) entry which is preliminary data.</text>
</comment>
<evidence type="ECO:0000256" key="1">
    <source>
        <dbReference type="ARBA" id="ARBA00022737"/>
    </source>
</evidence>
<dbReference type="SUPFAM" id="SSF56024">
    <property type="entry name" value="Phospholipase D/nuclease"/>
    <property type="match status" value="1"/>
</dbReference>
<dbReference type="InterPro" id="IPR015679">
    <property type="entry name" value="PLipase_D_fam"/>
</dbReference>
<dbReference type="Proteomes" id="UP000289340">
    <property type="component" value="Chromosome 10"/>
</dbReference>
<dbReference type="GO" id="GO:0005886">
    <property type="term" value="C:plasma membrane"/>
    <property type="evidence" value="ECO:0007669"/>
    <property type="project" value="TreeGrafter"/>
</dbReference>
<evidence type="ECO:0000313" key="4">
    <source>
        <dbReference type="EMBL" id="RZB87345.1"/>
    </source>
</evidence>
<dbReference type="GO" id="GO:0004630">
    <property type="term" value="F:phospholipase D activity"/>
    <property type="evidence" value="ECO:0007669"/>
    <property type="project" value="TreeGrafter"/>
</dbReference>
<dbReference type="PANTHER" id="PTHR18896:SF133">
    <property type="entry name" value="PHOSPHOLIPASE D ZETA 2"/>
    <property type="match status" value="1"/>
</dbReference>
<proteinExistence type="predicted"/>
<dbReference type="GO" id="GO:0009395">
    <property type="term" value="P:phospholipid catabolic process"/>
    <property type="evidence" value="ECO:0007669"/>
    <property type="project" value="TreeGrafter"/>
</dbReference>
<keyword evidence="2" id="KW-0443">Lipid metabolism</keyword>
<evidence type="ECO:0000256" key="2">
    <source>
        <dbReference type="ARBA" id="ARBA00023098"/>
    </source>
</evidence>
<sequence>MQDSFSSESPMQDIPLLLPQEADGLDTSNGDHKNLSGNSPLLSQKLEHETLVSDTQMKGFQVEVVPYLGAQPVVVALDNCRCKFFIKGEKVYNGVKNNYFVDDMPCQKPYAYTERVIRSVSQWSAGTSQPEESIHTAYCSLIEEAKHFIYIEISPKMPYLAPSTTCHFSPPTPTSNPSTSPPTSLNAISYNNQRHRRRRRTRKKTEGECKLSLVFSVSIQTPTVAVRVGVGIDRDRGKFNHLRVTDFSYNNQRHRKRRRTRKKIEGECRLSLVFSVSIQTPTVVVRVGVGIDGDRAFIGSSNINGHNFLGLRDSKMGVIIEDKEYVESLMNGKPWKAGKFSYRLRCSLWQ</sequence>
<dbReference type="PANTHER" id="PTHR18896">
    <property type="entry name" value="PHOSPHOLIPASE D"/>
    <property type="match status" value="1"/>
</dbReference>
<dbReference type="EMBL" id="QZWG01000010">
    <property type="protein sequence ID" value="RZB87345.1"/>
    <property type="molecule type" value="Genomic_DNA"/>
</dbReference>
<reference evidence="4 5" key="1">
    <citation type="submission" date="2018-09" db="EMBL/GenBank/DDBJ databases">
        <title>A high-quality reference genome of wild soybean provides a powerful tool to mine soybean genomes.</title>
        <authorList>
            <person name="Xie M."/>
            <person name="Chung C.Y.L."/>
            <person name="Li M.-W."/>
            <person name="Wong F.-L."/>
            <person name="Chan T.-F."/>
            <person name="Lam H.-M."/>
        </authorList>
    </citation>
    <scope>NUCLEOTIDE SEQUENCE [LARGE SCALE GENOMIC DNA]</scope>
    <source>
        <strain evidence="5">cv. W05</strain>
        <tissue evidence="4">Hypocotyl of etiolated seedlings</tissue>
    </source>
</reference>
<gene>
    <name evidence="4" type="ORF">D0Y65_027126</name>
</gene>
<evidence type="ECO:0000256" key="3">
    <source>
        <dbReference type="SAM" id="MobiDB-lite"/>
    </source>
</evidence>
<keyword evidence="5" id="KW-1185">Reference proteome</keyword>
<dbReference type="AlphaFoldDB" id="A0A445IMS0"/>
<evidence type="ECO:0000313" key="5">
    <source>
        <dbReference type="Proteomes" id="UP000289340"/>
    </source>
</evidence>